<accession>A0A653TPY4</accession>
<sequence>MNFHNKTVVITGAANGIGESIAYGYAKEGARVVLADIDEEKGKRLEDQLKKESFEAFFKKTDVKQEKDIQDIMSAAVARYQTIDILINNAGVMCTKSPYELTVDEFDHVLHTNLRGAFLCAREAARYIKENPNGGSIVNISSTRATMSEPHTEAYAASKGGISALTHALAASFSQDHITVNSISPGWIETKDEKNLREIDHQQHLSNRVGTPKDIVKACFYLTDEDNQFVTGTDLVVDGGMTRKMIYAD</sequence>
<dbReference type="PRINTS" id="PR00080">
    <property type="entry name" value="SDRFAMILY"/>
</dbReference>
<dbReference type="EMBL" id="CABWLH010000009">
    <property type="protein sequence ID" value="VXB83585.1"/>
    <property type="molecule type" value="Genomic_DNA"/>
</dbReference>
<dbReference type="SUPFAM" id="SSF51735">
    <property type="entry name" value="NAD(P)-binding Rossmann-fold domains"/>
    <property type="match status" value="1"/>
</dbReference>
<proteinExistence type="inferred from homology"/>
<dbReference type="PROSITE" id="PS00061">
    <property type="entry name" value="ADH_SHORT"/>
    <property type="match status" value="1"/>
</dbReference>
<evidence type="ECO:0000313" key="4">
    <source>
        <dbReference type="Proteomes" id="UP000433089"/>
    </source>
</evidence>
<reference evidence="3 4" key="1">
    <citation type="submission" date="2019-10" db="EMBL/GenBank/DDBJ databases">
        <authorList>
            <person name="Karimi E."/>
        </authorList>
    </citation>
    <scope>NUCLEOTIDE SEQUENCE [LARGE SCALE GENOMIC DNA]</scope>
    <source>
        <strain evidence="3">Bacillus sp. 348</strain>
    </source>
</reference>
<dbReference type="InterPro" id="IPR036291">
    <property type="entry name" value="NAD(P)-bd_dom_sf"/>
</dbReference>
<dbReference type="InterPro" id="IPR002347">
    <property type="entry name" value="SDR_fam"/>
</dbReference>
<dbReference type="NCBIfam" id="NF005559">
    <property type="entry name" value="PRK07231.1"/>
    <property type="match status" value="1"/>
</dbReference>
<dbReference type="PRINTS" id="PR00081">
    <property type="entry name" value="GDHRDH"/>
</dbReference>
<dbReference type="FunFam" id="3.40.50.720:FF:000084">
    <property type="entry name" value="Short-chain dehydrogenase reductase"/>
    <property type="match status" value="1"/>
</dbReference>
<evidence type="ECO:0000256" key="1">
    <source>
        <dbReference type="ARBA" id="ARBA00006484"/>
    </source>
</evidence>
<dbReference type="PANTHER" id="PTHR42760">
    <property type="entry name" value="SHORT-CHAIN DEHYDROGENASES/REDUCTASES FAMILY MEMBER"/>
    <property type="match status" value="1"/>
</dbReference>
<name>A0A5K1KUM5_BACAB</name>
<gene>
    <name evidence="3" type="ORF">BACI348_41680</name>
</gene>
<dbReference type="RefSeq" id="WP_007501410.1">
    <property type="nucleotide sequence ID" value="NZ_CASCJR010000063.1"/>
</dbReference>
<dbReference type="Proteomes" id="UP000433089">
    <property type="component" value="Unassembled WGS sequence"/>
</dbReference>
<dbReference type="Pfam" id="PF13561">
    <property type="entry name" value="adh_short_C2"/>
    <property type="match status" value="1"/>
</dbReference>
<dbReference type="GO" id="GO:0008206">
    <property type="term" value="P:bile acid metabolic process"/>
    <property type="evidence" value="ECO:0007669"/>
    <property type="project" value="UniProtKB-ARBA"/>
</dbReference>
<evidence type="ECO:0000313" key="3">
    <source>
        <dbReference type="EMBL" id="VXB83585.1"/>
    </source>
</evidence>
<protein>
    <submittedName>
        <fullName evidence="3">Uncharacterized oxidoreductase TM_0019</fullName>
        <ecNumber evidence="3">1.-.-.-</ecNumber>
    </submittedName>
</protein>
<dbReference type="AlphaFoldDB" id="A0A5K1KUM5"/>
<accession>A0A5K1KUM5</accession>
<keyword evidence="2 3" id="KW-0560">Oxidoreductase</keyword>
<dbReference type="Gene3D" id="3.40.50.720">
    <property type="entry name" value="NAD(P)-binding Rossmann-like Domain"/>
    <property type="match status" value="1"/>
</dbReference>
<dbReference type="GO" id="GO:0016616">
    <property type="term" value="F:oxidoreductase activity, acting on the CH-OH group of donors, NAD or NADP as acceptor"/>
    <property type="evidence" value="ECO:0007669"/>
    <property type="project" value="TreeGrafter"/>
</dbReference>
<dbReference type="InterPro" id="IPR020904">
    <property type="entry name" value="Sc_DH/Rdtase_CS"/>
</dbReference>
<dbReference type="EC" id="1.-.-.-" evidence="3"/>
<evidence type="ECO:0000256" key="2">
    <source>
        <dbReference type="ARBA" id="ARBA00023002"/>
    </source>
</evidence>
<comment type="similarity">
    <text evidence="1">Belongs to the short-chain dehydrogenases/reductases (SDR) family.</text>
</comment>
<dbReference type="PANTHER" id="PTHR42760:SF124">
    <property type="entry name" value="SHORT-CHAIN DEHYDROGENASE_REDUCTASE"/>
    <property type="match status" value="1"/>
</dbReference>
<organism evidence="3 4">
    <name type="scientific">Bacillus altitudinis</name>
    <dbReference type="NCBI Taxonomy" id="293387"/>
    <lineage>
        <taxon>Bacteria</taxon>
        <taxon>Bacillati</taxon>
        <taxon>Bacillota</taxon>
        <taxon>Bacilli</taxon>
        <taxon>Bacillales</taxon>
        <taxon>Bacillaceae</taxon>
        <taxon>Bacillus</taxon>
    </lineage>
</organism>